<evidence type="ECO:0000313" key="1">
    <source>
        <dbReference type="EMBL" id="SVC12455.1"/>
    </source>
</evidence>
<sequence>MTEIPDWKKAIDSGTSMHTILAEKKIAEGPEWLKTPEEEEILWEVRKFAIEKFGKTKWSQTESKQQIDTISFVLDQMINNGMDLQKEEILKMIWEKINGGE</sequence>
<name>A0A382JL94_9ZZZZ</name>
<gene>
    <name evidence="1" type="ORF">METZ01_LOCUS265309</name>
</gene>
<organism evidence="1">
    <name type="scientific">marine metagenome</name>
    <dbReference type="NCBI Taxonomy" id="408172"/>
    <lineage>
        <taxon>unclassified sequences</taxon>
        <taxon>metagenomes</taxon>
        <taxon>ecological metagenomes</taxon>
    </lineage>
</organism>
<reference evidence="1" key="1">
    <citation type="submission" date="2018-05" db="EMBL/GenBank/DDBJ databases">
        <authorList>
            <person name="Lanie J.A."/>
            <person name="Ng W.-L."/>
            <person name="Kazmierczak K.M."/>
            <person name="Andrzejewski T.M."/>
            <person name="Davidsen T.M."/>
            <person name="Wayne K.J."/>
            <person name="Tettelin H."/>
            <person name="Glass J.I."/>
            <person name="Rusch D."/>
            <person name="Podicherti R."/>
            <person name="Tsui H.-C.T."/>
            <person name="Winkler M.E."/>
        </authorList>
    </citation>
    <scope>NUCLEOTIDE SEQUENCE</scope>
</reference>
<proteinExistence type="predicted"/>
<dbReference type="EMBL" id="UINC01074850">
    <property type="protein sequence ID" value="SVC12455.1"/>
    <property type="molecule type" value="Genomic_DNA"/>
</dbReference>
<accession>A0A382JL94</accession>
<protein>
    <submittedName>
        <fullName evidence="1">Uncharacterized protein</fullName>
    </submittedName>
</protein>
<dbReference type="AlphaFoldDB" id="A0A382JL94"/>